<name>A0A344PNS5_9RHOB</name>
<dbReference type="Proteomes" id="UP000252023">
    <property type="component" value="Chromosome"/>
</dbReference>
<evidence type="ECO:0000256" key="2">
    <source>
        <dbReference type="SAM" id="SignalP"/>
    </source>
</evidence>
<dbReference type="EMBL" id="CP030918">
    <property type="protein sequence ID" value="AXC51030.1"/>
    <property type="molecule type" value="Genomic_DNA"/>
</dbReference>
<sequence length="254" mass="25567">MVRAASLGLAALLAAGPALAQGAAPAVAAAATSEAPAANASAPAATVPPASPAPAAAPAAAPTPADLPHGVADYHAAAAGHYVMDPAHTAVVARVPHMGFSVSLFRFDRPEATLDWVPDDPAQSRLTASVELASISHPLAGFAEVLTGPDYLNAPAHPKATFTTTGFVADSPTQGSMTGDLQIMGKTHPATFQLTLVGAGRGFTGDDNGNPVITDLIGAHAETQIDPQAYGLNAFFTDPITIQIDAEFAVRPGK</sequence>
<keyword evidence="2" id="KW-0732">Signal</keyword>
<gene>
    <name evidence="4" type="ORF">DRW48_02695</name>
</gene>
<dbReference type="InterPro" id="IPR007372">
    <property type="entry name" value="Lipid/polyisoprenoid-bd_YceI"/>
</dbReference>
<dbReference type="PANTHER" id="PTHR34406">
    <property type="entry name" value="PROTEIN YCEI"/>
    <property type="match status" value="1"/>
</dbReference>
<evidence type="ECO:0000259" key="3">
    <source>
        <dbReference type="SMART" id="SM00867"/>
    </source>
</evidence>
<evidence type="ECO:0000256" key="1">
    <source>
        <dbReference type="SAM" id="MobiDB-lite"/>
    </source>
</evidence>
<dbReference type="OrthoDB" id="9811006at2"/>
<dbReference type="SUPFAM" id="SSF101874">
    <property type="entry name" value="YceI-like"/>
    <property type="match status" value="1"/>
</dbReference>
<dbReference type="KEGG" id="pars:DRW48_02695"/>
<feature type="signal peptide" evidence="2">
    <location>
        <begin position="1"/>
        <end position="20"/>
    </location>
</feature>
<keyword evidence="5" id="KW-1185">Reference proteome</keyword>
<dbReference type="InterPro" id="IPR036761">
    <property type="entry name" value="TTHA0802/YceI-like_sf"/>
</dbReference>
<reference evidence="5" key="1">
    <citation type="submission" date="2018-07" db="EMBL/GenBank/DDBJ databases">
        <title>Genome sequencing of Paracoccus sp. SC2-6.</title>
        <authorList>
            <person name="Heo J."/>
            <person name="Kim S.-J."/>
            <person name="Kwon S.-W."/>
        </authorList>
    </citation>
    <scope>NUCLEOTIDE SEQUENCE [LARGE SCALE GENOMIC DNA]</scope>
    <source>
        <strain evidence="5">SC2-6</strain>
    </source>
</reference>
<protein>
    <submittedName>
        <fullName evidence="4">Polyisoprenoid-binding protein</fullName>
    </submittedName>
</protein>
<dbReference type="Pfam" id="PF04264">
    <property type="entry name" value="YceI"/>
    <property type="match status" value="1"/>
</dbReference>
<feature type="domain" description="Lipid/polyisoprenoid-binding YceI-like" evidence="3">
    <location>
        <begin position="81"/>
        <end position="249"/>
    </location>
</feature>
<dbReference type="Gene3D" id="2.40.128.110">
    <property type="entry name" value="Lipid/polyisoprenoid-binding, YceI-like"/>
    <property type="match status" value="1"/>
</dbReference>
<feature type="region of interest" description="Disordered" evidence="1">
    <location>
        <begin position="42"/>
        <end position="64"/>
    </location>
</feature>
<proteinExistence type="predicted"/>
<accession>A0A344PNS5</accession>
<evidence type="ECO:0000313" key="5">
    <source>
        <dbReference type="Proteomes" id="UP000252023"/>
    </source>
</evidence>
<dbReference type="AlphaFoldDB" id="A0A344PNS5"/>
<organism evidence="4 5">
    <name type="scientific">Paracoccus suum</name>
    <dbReference type="NCBI Taxonomy" id="2259340"/>
    <lineage>
        <taxon>Bacteria</taxon>
        <taxon>Pseudomonadati</taxon>
        <taxon>Pseudomonadota</taxon>
        <taxon>Alphaproteobacteria</taxon>
        <taxon>Rhodobacterales</taxon>
        <taxon>Paracoccaceae</taxon>
        <taxon>Paracoccus</taxon>
    </lineage>
</organism>
<evidence type="ECO:0000313" key="4">
    <source>
        <dbReference type="EMBL" id="AXC51030.1"/>
    </source>
</evidence>
<dbReference type="PANTHER" id="PTHR34406:SF1">
    <property type="entry name" value="PROTEIN YCEI"/>
    <property type="match status" value="1"/>
</dbReference>
<feature type="chain" id="PRO_5016666762" evidence="2">
    <location>
        <begin position="21"/>
        <end position="254"/>
    </location>
</feature>
<dbReference type="SMART" id="SM00867">
    <property type="entry name" value="YceI"/>
    <property type="match status" value="1"/>
</dbReference>